<dbReference type="Proteomes" id="UP000275777">
    <property type="component" value="Chromosome"/>
</dbReference>
<proteinExistence type="predicted"/>
<evidence type="ECO:0000313" key="1">
    <source>
        <dbReference type="EMBL" id="VEB41051.1"/>
    </source>
</evidence>
<gene>
    <name evidence="1" type="ORF">NCTC9695_01465</name>
</gene>
<evidence type="ECO:0000313" key="2">
    <source>
        <dbReference type="Proteomes" id="UP000275777"/>
    </source>
</evidence>
<dbReference type="EMBL" id="LR134182">
    <property type="protein sequence ID" value="VEB41051.1"/>
    <property type="molecule type" value="Genomic_DNA"/>
</dbReference>
<sequence length="93" mass="10155">MPCDAPSLGRALFLGSWECMPSQAAAWLPALGKRQAFAGASAPGPRLSSGQKFNTQSERRVLIMPAGSTLPSSRKVQEMENLFLSSWKIMRCR</sequence>
<name>A0A3S4IXZ8_CHRVL</name>
<accession>A0A3S4IXZ8</accession>
<protein>
    <submittedName>
        <fullName evidence="1">Uncharacterized protein</fullName>
    </submittedName>
</protein>
<organism evidence="1 2">
    <name type="scientific">Chromobacterium violaceum</name>
    <dbReference type="NCBI Taxonomy" id="536"/>
    <lineage>
        <taxon>Bacteria</taxon>
        <taxon>Pseudomonadati</taxon>
        <taxon>Pseudomonadota</taxon>
        <taxon>Betaproteobacteria</taxon>
        <taxon>Neisseriales</taxon>
        <taxon>Chromobacteriaceae</taxon>
        <taxon>Chromobacterium</taxon>
    </lineage>
</organism>
<reference evidence="1 2" key="1">
    <citation type="submission" date="2018-12" db="EMBL/GenBank/DDBJ databases">
        <authorList>
            <consortium name="Pathogen Informatics"/>
        </authorList>
    </citation>
    <scope>NUCLEOTIDE SEQUENCE [LARGE SCALE GENOMIC DNA]</scope>
    <source>
        <strain evidence="1 2">NCTC9695</strain>
    </source>
</reference>
<dbReference type="AlphaFoldDB" id="A0A3S4IXZ8"/>